<sequence>MGHVRINEREANPNPHINFITVLPVRDATAEDEARQLLRALAAQVKPVMKAHGFVVNSLEEYEFNHVFSGRNWNNGETIELVLRNANGSMQPVHWLMSTLCHELAHIKHMNHGTAFQVLWRQLRQEVLALQNRGYHGDGYWSSGRRLADSARVAGQGIEVGDLPEYMCGGAHSRVRPASLRRGPRTAAVAGPSSHTGAQTIKKRKAGSRVTTADAFPSAGRALNDNLDEDVKAVGSRFRKKAGSKRAREERALAAENRIQAVQEGRHVETDQDRRQVLLESVDQQDLNSLKSRNYDFSDDFLRPSDTHTAEGPGSSSSVEQSSAAVMSRKRLRTGTPAPSSRKRERTLHFGNPSSSVPVSRAKQGSDNMWGCLVCTLANQPNHLACSTCSTPRGDSEWVGTGVEHNPLVLTNDTTLDLSR</sequence>
<keyword evidence="3" id="KW-0862">Zinc</keyword>
<protein>
    <recommendedName>
        <fullName evidence="10">WLM domain-containing protein</fullName>
    </recommendedName>
</protein>
<gene>
    <name evidence="8" type="ORF">SCLCIDRAFT_882192</name>
</gene>
<dbReference type="Gene3D" id="2.30.30.380">
    <property type="entry name" value="Zn-finger domain of Sec23/24"/>
    <property type="match status" value="1"/>
</dbReference>
<evidence type="ECO:0000256" key="3">
    <source>
        <dbReference type="ARBA" id="ARBA00022833"/>
    </source>
</evidence>
<dbReference type="STRING" id="1036808.A0A0C3E710"/>
<dbReference type="PROSITE" id="PS01358">
    <property type="entry name" value="ZF_RANBP2_1"/>
    <property type="match status" value="1"/>
</dbReference>
<feature type="region of interest" description="Disordered" evidence="5">
    <location>
        <begin position="185"/>
        <end position="210"/>
    </location>
</feature>
<evidence type="ECO:0000256" key="4">
    <source>
        <dbReference type="PROSITE-ProRule" id="PRU00322"/>
    </source>
</evidence>
<evidence type="ECO:0008006" key="10">
    <source>
        <dbReference type="Google" id="ProtNLM"/>
    </source>
</evidence>
<organism evidence="8 9">
    <name type="scientific">Scleroderma citrinum Foug A</name>
    <dbReference type="NCBI Taxonomy" id="1036808"/>
    <lineage>
        <taxon>Eukaryota</taxon>
        <taxon>Fungi</taxon>
        <taxon>Dikarya</taxon>
        <taxon>Basidiomycota</taxon>
        <taxon>Agaricomycotina</taxon>
        <taxon>Agaricomycetes</taxon>
        <taxon>Agaricomycetidae</taxon>
        <taxon>Boletales</taxon>
        <taxon>Sclerodermatineae</taxon>
        <taxon>Sclerodermataceae</taxon>
        <taxon>Scleroderma</taxon>
    </lineage>
</organism>
<accession>A0A0C3E710</accession>
<reference evidence="9" key="2">
    <citation type="submission" date="2015-01" db="EMBL/GenBank/DDBJ databases">
        <title>Evolutionary Origins and Diversification of the Mycorrhizal Mutualists.</title>
        <authorList>
            <consortium name="DOE Joint Genome Institute"/>
            <consortium name="Mycorrhizal Genomics Consortium"/>
            <person name="Kohler A."/>
            <person name="Kuo A."/>
            <person name="Nagy L.G."/>
            <person name="Floudas D."/>
            <person name="Copeland A."/>
            <person name="Barry K.W."/>
            <person name="Cichocki N."/>
            <person name="Veneault-Fourrey C."/>
            <person name="LaButti K."/>
            <person name="Lindquist E.A."/>
            <person name="Lipzen A."/>
            <person name="Lundell T."/>
            <person name="Morin E."/>
            <person name="Murat C."/>
            <person name="Riley R."/>
            <person name="Ohm R."/>
            <person name="Sun H."/>
            <person name="Tunlid A."/>
            <person name="Henrissat B."/>
            <person name="Grigoriev I.V."/>
            <person name="Hibbett D.S."/>
            <person name="Martin F."/>
        </authorList>
    </citation>
    <scope>NUCLEOTIDE SEQUENCE [LARGE SCALE GENOMIC DNA]</scope>
    <source>
        <strain evidence="9">Foug A</strain>
    </source>
</reference>
<dbReference type="PANTHER" id="PTHR46622:SF1">
    <property type="entry name" value="DNA-DEPENDENT METALLOPROTEASE WSS1"/>
    <property type="match status" value="1"/>
</dbReference>
<evidence type="ECO:0000259" key="6">
    <source>
        <dbReference type="PROSITE" id="PS50199"/>
    </source>
</evidence>
<keyword evidence="2 4" id="KW-0863">Zinc-finger</keyword>
<feature type="region of interest" description="Disordered" evidence="5">
    <location>
        <begin position="295"/>
        <end position="362"/>
    </location>
</feature>
<keyword evidence="1" id="KW-0479">Metal-binding</keyword>
<evidence type="ECO:0000313" key="8">
    <source>
        <dbReference type="EMBL" id="KIM68575.1"/>
    </source>
</evidence>
<evidence type="ECO:0000256" key="1">
    <source>
        <dbReference type="ARBA" id="ARBA00022723"/>
    </source>
</evidence>
<dbReference type="Proteomes" id="UP000053989">
    <property type="component" value="Unassembled WGS sequence"/>
</dbReference>
<feature type="domain" description="RanBP2-type" evidence="6">
    <location>
        <begin position="363"/>
        <end position="395"/>
    </location>
</feature>
<dbReference type="Pfam" id="PF08325">
    <property type="entry name" value="WLM"/>
    <property type="match status" value="1"/>
</dbReference>
<evidence type="ECO:0000256" key="5">
    <source>
        <dbReference type="SAM" id="MobiDB-lite"/>
    </source>
</evidence>
<dbReference type="PROSITE" id="PS51397">
    <property type="entry name" value="WLM"/>
    <property type="match status" value="1"/>
</dbReference>
<feature type="compositionally biased region" description="Low complexity" evidence="5">
    <location>
        <begin position="315"/>
        <end position="327"/>
    </location>
</feature>
<dbReference type="GO" id="GO:0005634">
    <property type="term" value="C:nucleus"/>
    <property type="evidence" value="ECO:0007669"/>
    <property type="project" value="TreeGrafter"/>
</dbReference>
<dbReference type="SUPFAM" id="SSF90209">
    <property type="entry name" value="Ran binding protein zinc finger-like"/>
    <property type="match status" value="1"/>
</dbReference>
<dbReference type="EMBL" id="KN822008">
    <property type="protein sequence ID" value="KIM68575.1"/>
    <property type="molecule type" value="Genomic_DNA"/>
</dbReference>
<evidence type="ECO:0000259" key="7">
    <source>
        <dbReference type="PROSITE" id="PS51397"/>
    </source>
</evidence>
<dbReference type="PROSITE" id="PS50199">
    <property type="entry name" value="ZF_RANBP2_2"/>
    <property type="match status" value="1"/>
</dbReference>
<dbReference type="GO" id="GO:0008270">
    <property type="term" value="F:zinc ion binding"/>
    <property type="evidence" value="ECO:0007669"/>
    <property type="project" value="UniProtKB-KW"/>
</dbReference>
<dbReference type="InterPro" id="IPR001876">
    <property type="entry name" value="Znf_RanBP2"/>
</dbReference>
<dbReference type="InterPro" id="IPR013536">
    <property type="entry name" value="WLM_dom"/>
</dbReference>
<dbReference type="InterPro" id="IPR053000">
    <property type="entry name" value="WSS1-like_metalloprotease"/>
</dbReference>
<feature type="domain" description="WLM" evidence="7">
    <location>
        <begin position="8"/>
        <end position="260"/>
    </location>
</feature>
<evidence type="ECO:0000313" key="9">
    <source>
        <dbReference type="Proteomes" id="UP000053989"/>
    </source>
</evidence>
<dbReference type="InterPro" id="IPR036443">
    <property type="entry name" value="Znf_RanBP2_sf"/>
</dbReference>
<dbReference type="GO" id="GO:0008237">
    <property type="term" value="F:metallopeptidase activity"/>
    <property type="evidence" value="ECO:0007669"/>
    <property type="project" value="TreeGrafter"/>
</dbReference>
<evidence type="ECO:0000256" key="2">
    <source>
        <dbReference type="ARBA" id="ARBA00022771"/>
    </source>
</evidence>
<dbReference type="GO" id="GO:0006281">
    <property type="term" value="P:DNA repair"/>
    <property type="evidence" value="ECO:0007669"/>
    <property type="project" value="TreeGrafter"/>
</dbReference>
<feature type="compositionally biased region" description="Polar residues" evidence="5">
    <location>
        <begin position="352"/>
        <end position="362"/>
    </location>
</feature>
<feature type="compositionally biased region" description="Basic and acidic residues" evidence="5">
    <location>
        <begin position="295"/>
        <end position="309"/>
    </location>
</feature>
<proteinExistence type="predicted"/>
<dbReference type="InParanoid" id="A0A0C3E710"/>
<keyword evidence="9" id="KW-1185">Reference proteome</keyword>
<dbReference type="OrthoDB" id="447842at2759"/>
<reference evidence="8 9" key="1">
    <citation type="submission" date="2014-04" db="EMBL/GenBank/DDBJ databases">
        <authorList>
            <consortium name="DOE Joint Genome Institute"/>
            <person name="Kuo A."/>
            <person name="Kohler A."/>
            <person name="Nagy L.G."/>
            <person name="Floudas D."/>
            <person name="Copeland A."/>
            <person name="Barry K.W."/>
            <person name="Cichocki N."/>
            <person name="Veneault-Fourrey C."/>
            <person name="LaButti K."/>
            <person name="Lindquist E.A."/>
            <person name="Lipzen A."/>
            <person name="Lundell T."/>
            <person name="Morin E."/>
            <person name="Murat C."/>
            <person name="Sun H."/>
            <person name="Tunlid A."/>
            <person name="Henrissat B."/>
            <person name="Grigoriev I.V."/>
            <person name="Hibbett D.S."/>
            <person name="Martin F."/>
            <person name="Nordberg H.P."/>
            <person name="Cantor M.N."/>
            <person name="Hua S.X."/>
        </authorList>
    </citation>
    <scope>NUCLEOTIDE SEQUENCE [LARGE SCALE GENOMIC DNA]</scope>
    <source>
        <strain evidence="8 9">Foug A</strain>
    </source>
</reference>
<dbReference type="HOGENOM" id="CLU_040077_0_0_1"/>
<dbReference type="PANTHER" id="PTHR46622">
    <property type="entry name" value="DNA-DEPENDENT METALLOPROTEASE WSS1"/>
    <property type="match status" value="1"/>
</dbReference>
<name>A0A0C3E710_9AGAM</name>
<dbReference type="AlphaFoldDB" id="A0A0C3E710"/>
<dbReference type="FunCoup" id="A0A0C3E710">
    <property type="interactions" value="163"/>
</dbReference>